<dbReference type="SUPFAM" id="SSF52833">
    <property type="entry name" value="Thioredoxin-like"/>
    <property type="match status" value="2"/>
</dbReference>
<dbReference type="EMBL" id="UOFN01000120">
    <property type="protein sequence ID" value="VAW79864.1"/>
    <property type="molecule type" value="Genomic_DNA"/>
</dbReference>
<protein>
    <recommendedName>
        <fullName evidence="1">Thioredoxin domain-containing protein</fullName>
    </recommendedName>
</protein>
<dbReference type="Gene3D" id="3.40.30.10">
    <property type="entry name" value="Glutaredoxin"/>
    <property type="match status" value="2"/>
</dbReference>
<dbReference type="GO" id="GO:0016491">
    <property type="term" value="F:oxidoreductase activity"/>
    <property type="evidence" value="ECO:0007669"/>
    <property type="project" value="InterPro"/>
</dbReference>
<sequence length="312" mass="35250">MKTLFTGIILIACTVYNAAHAELRAVGSGIFNLPITTLSGDTFTLEDYRNQQPVYLKFWATWCQPCRKEMPHLQHAFETYGKKIKIVSINIGINDDMESIKHTMLEFGLTLPVTIDSSGELSKAFDMIGTPYHVLIDRSGNIVHKGHKASKELDRKLAMLSERKAVVLPATPLQQTTTRPLNLGQRADGVSALFFLSTWCDWYLKDTRPAMSANCVNAQKLVNTLYADNPQLNWHGVASRLWTGNKEMDTYIEKHHVAHPLTIDTTGDTFLEFNIKTLPTLILTKDGREVFRETDFSNSTIVTETVKQFIER</sequence>
<dbReference type="InterPro" id="IPR013766">
    <property type="entry name" value="Thioredoxin_domain"/>
</dbReference>
<proteinExistence type="predicted"/>
<dbReference type="Pfam" id="PF00578">
    <property type="entry name" value="AhpC-TSA"/>
    <property type="match status" value="1"/>
</dbReference>
<dbReference type="InterPro" id="IPR050553">
    <property type="entry name" value="Thioredoxin_ResA/DsbE_sf"/>
</dbReference>
<reference evidence="2" key="1">
    <citation type="submission" date="2018-06" db="EMBL/GenBank/DDBJ databases">
        <authorList>
            <person name="Zhirakovskaya E."/>
        </authorList>
    </citation>
    <scope>NUCLEOTIDE SEQUENCE</scope>
</reference>
<dbReference type="InterPro" id="IPR036249">
    <property type="entry name" value="Thioredoxin-like_sf"/>
</dbReference>
<dbReference type="GO" id="GO:0016209">
    <property type="term" value="F:antioxidant activity"/>
    <property type="evidence" value="ECO:0007669"/>
    <property type="project" value="InterPro"/>
</dbReference>
<dbReference type="PROSITE" id="PS51352">
    <property type="entry name" value="THIOREDOXIN_2"/>
    <property type="match status" value="1"/>
</dbReference>
<dbReference type="InterPro" id="IPR000866">
    <property type="entry name" value="AhpC/TSA"/>
</dbReference>
<evidence type="ECO:0000259" key="1">
    <source>
        <dbReference type="PROSITE" id="PS51352"/>
    </source>
</evidence>
<accession>A0A3B0ZEQ0</accession>
<gene>
    <name evidence="2" type="ORF">MNBD_GAMMA15-1862</name>
</gene>
<dbReference type="CDD" id="cd02947">
    <property type="entry name" value="TRX_family"/>
    <property type="match status" value="1"/>
</dbReference>
<dbReference type="AlphaFoldDB" id="A0A3B0ZEQ0"/>
<organism evidence="2">
    <name type="scientific">hydrothermal vent metagenome</name>
    <dbReference type="NCBI Taxonomy" id="652676"/>
    <lineage>
        <taxon>unclassified sequences</taxon>
        <taxon>metagenomes</taxon>
        <taxon>ecological metagenomes</taxon>
    </lineage>
</organism>
<dbReference type="CDD" id="cd02966">
    <property type="entry name" value="TlpA_like_family"/>
    <property type="match status" value="1"/>
</dbReference>
<dbReference type="PANTHER" id="PTHR42852:SF13">
    <property type="entry name" value="PROTEIN DIPZ"/>
    <property type="match status" value="1"/>
</dbReference>
<feature type="domain" description="Thioredoxin" evidence="1">
    <location>
        <begin position="24"/>
        <end position="162"/>
    </location>
</feature>
<evidence type="ECO:0000313" key="2">
    <source>
        <dbReference type="EMBL" id="VAW79864.1"/>
    </source>
</evidence>
<dbReference type="PANTHER" id="PTHR42852">
    <property type="entry name" value="THIOL:DISULFIDE INTERCHANGE PROTEIN DSBE"/>
    <property type="match status" value="1"/>
</dbReference>
<name>A0A3B0ZEQ0_9ZZZZ</name>